<comment type="subcellular location">
    <subcellularLocation>
        <location evidence="1 11">Endoplasmic reticulum membrane</location>
        <topology evidence="1 11">Multi-pass membrane protein</topology>
    </subcellularLocation>
</comment>
<dbReference type="PANTHER" id="PTHR10408:SF7">
    <property type="entry name" value="DIACYLGLYCEROL O-ACYLTRANSFERASE 1"/>
    <property type="match status" value="1"/>
</dbReference>
<evidence type="ECO:0000256" key="4">
    <source>
        <dbReference type="ARBA" id="ARBA00022679"/>
    </source>
</evidence>
<feature type="transmembrane region" description="Helical" evidence="14">
    <location>
        <begin position="541"/>
        <end position="561"/>
    </location>
</feature>
<keyword evidence="4 11" id="KW-0808">Transferase</keyword>
<name>A0A9P6R0N2_9FUNG</name>
<dbReference type="PIRSF" id="PIRSF000439">
    <property type="entry name" value="Oat_ACAT_DAG_ARE"/>
    <property type="match status" value="1"/>
</dbReference>
<feature type="transmembrane region" description="Helical" evidence="14">
    <location>
        <begin position="470"/>
        <end position="495"/>
    </location>
</feature>
<evidence type="ECO:0000313" key="16">
    <source>
        <dbReference type="Proteomes" id="UP000823405"/>
    </source>
</evidence>
<evidence type="ECO:0000256" key="14">
    <source>
        <dbReference type="SAM" id="Phobius"/>
    </source>
</evidence>
<reference evidence="15" key="1">
    <citation type="journal article" date="2020" name="Fungal Divers.">
        <title>Resolving the Mortierellaceae phylogeny through synthesis of multi-gene phylogenetics and phylogenomics.</title>
        <authorList>
            <person name="Vandepol N."/>
            <person name="Liber J."/>
            <person name="Desiro A."/>
            <person name="Na H."/>
            <person name="Kennedy M."/>
            <person name="Barry K."/>
            <person name="Grigoriev I.V."/>
            <person name="Miller A.N."/>
            <person name="O'Donnell K."/>
            <person name="Stajich J.E."/>
            <person name="Bonito G."/>
        </authorList>
    </citation>
    <scope>NUCLEOTIDE SEQUENCE</scope>
    <source>
        <strain evidence="15">NVP60</strain>
    </source>
</reference>
<feature type="compositionally biased region" description="Polar residues" evidence="13">
    <location>
        <begin position="1"/>
        <end position="14"/>
    </location>
</feature>
<feature type="transmembrane region" description="Helical" evidence="14">
    <location>
        <begin position="507"/>
        <end position="526"/>
    </location>
</feature>
<evidence type="ECO:0000256" key="3">
    <source>
        <dbReference type="ARBA" id="ARBA00009010"/>
    </source>
</evidence>
<keyword evidence="7 14" id="KW-1133">Transmembrane helix</keyword>
<evidence type="ECO:0000256" key="6">
    <source>
        <dbReference type="ARBA" id="ARBA00022824"/>
    </source>
</evidence>
<organism evidence="15 16">
    <name type="scientific">Linnemannia gamsii</name>
    <dbReference type="NCBI Taxonomy" id="64522"/>
    <lineage>
        <taxon>Eukaryota</taxon>
        <taxon>Fungi</taxon>
        <taxon>Fungi incertae sedis</taxon>
        <taxon>Mucoromycota</taxon>
        <taxon>Mortierellomycotina</taxon>
        <taxon>Mortierellomycetes</taxon>
        <taxon>Mortierellales</taxon>
        <taxon>Mortierellaceae</taxon>
        <taxon>Linnemannia</taxon>
    </lineage>
</organism>
<evidence type="ECO:0000313" key="15">
    <source>
        <dbReference type="EMBL" id="KAG0307122.1"/>
    </source>
</evidence>
<dbReference type="InterPro" id="IPR014371">
    <property type="entry name" value="Oat_ACAT_DAG_ARE"/>
</dbReference>
<feature type="active site" evidence="12">
    <location>
        <position position="496"/>
    </location>
</feature>
<comment type="similarity">
    <text evidence="3 11">Belongs to the membrane-bound acyltransferase family. Sterol o-acyltransferase subfamily.</text>
</comment>
<evidence type="ECO:0000256" key="10">
    <source>
        <dbReference type="ARBA" id="ARBA00023568"/>
    </source>
</evidence>
<accession>A0A9P6R0N2</accession>
<protein>
    <recommendedName>
        <fullName evidence="11">O-acyltransferase</fullName>
    </recommendedName>
</protein>
<comment type="function">
    <text evidence="10">Sterol O-acyltransferase that catalyzes the formation of stery esters.</text>
</comment>
<feature type="transmembrane region" description="Helical" evidence="14">
    <location>
        <begin position="412"/>
        <end position="434"/>
    </location>
</feature>
<dbReference type="PANTHER" id="PTHR10408">
    <property type="entry name" value="STEROL O-ACYLTRANSFERASE"/>
    <property type="match status" value="1"/>
</dbReference>
<evidence type="ECO:0000256" key="11">
    <source>
        <dbReference type="PIRNR" id="PIRNR000439"/>
    </source>
</evidence>
<gene>
    <name evidence="15" type="ORF">BGZ97_000505</name>
</gene>
<dbReference type="GO" id="GO:0019432">
    <property type="term" value="P:triglyceride biosynthetic process"/>
    <property type="evidence" value="ECO:0007669"/>
    <property type="project" value="TreeGrafter"/>
</dbReference>
<dbReference type="GO" id="GO:0005789">
    <property type="term" value="C:endoplasmic reticulum membrane"/>
    <property type="evidence" value="ECO:0007669"/>
    <property type="project" value="UniProtKB-SubCell"/>
</dbReference>
<feature type="transmembrane region" description="Helical" evidence="14">
    <location>
        <begin position="227"/>
        <end position="249"/>
    </location>
</feature>
<evidence type="ECO:0000256" key="13">
    <source>
        <dbReference type="SAM" id="MobiDB-lite"/>
    </source>
</evidence>
<dbReference type="AlphaFoldDB" id="A0A9P6R0N2"/>
<evidence type="ECO:0000256" key="2">
    <source>
        <dbReference type="ARBA" id="ARBA00005189"/>
    </source>
</evidence>
<feature type="transmembrane region" description="Helical" evidence="14">
    <location>
        <begin position="359"/>
        <end position="377"/>
    </location>
</feature>
<keyword evidence="5 14" id="KW-0812">Transmembrane</keyword>
<sequence length="570" mass="64687">MSQGDAITSTTHSDSSNDKRHDNSTTNLLADVPPQTEDVKPASSSKKKRSTYRHTFPVHTKTLPSPLSKEAPPESYRGFVNLGMLLLFGNNIRLIIENYQKYGFLLSIPGSNVSTQDWILAALTHAILPLHVIIAYQLEQWASRKAKGFRKRLADQKENPTITVDDKKAIPTGGNEVHGKRGGKKNLTLEEQVKENRKTVGWLHFANVSLILGWPSFMSYFVIYHPFLAMGCLMTSLILFLKMVSFALVNQDLRYAFIHDTPATEQSSPHLTKVHNDTKTITNTTSDGATTTTTLTTTTTVVKTITVKKDAEKHGGTYQYEVHYPQNITPGNIGYFYLAPTLCYQPSYPRSTVFRPSFFFKRVLEIITCLGMMYFLIEQYATPTLQNSVRAFDELAFGRLLERVLKLSTTSVIIWLLMFYTFFHAFFNALAEILYFGDRRFYLSWWNATSVGMYWKTWNSPVYTFFKRHVYLPMITSGHSTLTASVTIFTISAILHEVLIGIPTKMIYGYAFAGMFFQIPLIALTAPLEKWRGTGSGLGNMIFWVSFTILGQPACALLYYYHWTKRSMNA</sequence>
<keyword evidence="8 11" id="KW-0472">Membrane</keyword>
<evidence type="ECO:0000256" key="7">
    <source>
        <dbReference type="ARBA" id="ARBA00022989"/>
    </source>
</evidence>
<comment type="caution">
    <text evidence="15">The sequence shown here is derived from an EMBL/GenBank/DDBJ whole genome shotgun (WGS) entry which is preliminary data.</text>
</comment>
<evidence type="ECO:0000256" key="12">
    <source>
        <dbReference type="PIRSR" id="PIRSR000439-1"/>
    </source>
</evidence>
<feature type="transmembrane region" description="Helical" evidence="14">
    <location>
        <begin position="202"/>
        <end position="221"/>
    </location>
</feature>
<dbReference type="Pfam" id="PF03062">
    <property type="entry name" value="MBOAT"/>
    <property type="match status" value="1"/>
</dbReference>
<dbReference type="EMBL" id="JAAAIN010001092">
    <property type="protein sequence ID" value="KAG0307122.1"/>
    <property type="molecule type" value="Genomic_DNA"/>
</dbReference>
<evidence type="ECO:0000256" key="5">
    <source>
        <dbReference type="ARBA" id="ARBA00022692"/>
    </source>
</evidence>
<proteinExistence type="inferred from homology"/>
<feature type="region of interest" description="Disordered" evidence="13">
    <location>
        <begin position="1"/>
        <end position="72"/>
    </location>
</feature>
<dbReference type="Proteomes" id="UP000823405">
    <property type="component" value="Unassembled WGS sequence"/>
</dbReference>
<keyword evidence="6 11" id="KW-0256">Endoplasmic reticulum</keyword>
<evidence type="ECO:0000256" key="1">
    <source>
        <dbReference type="ARBA" id="ARBA00004477"/>
    </source>
</evidence>
<dbReference type="GO" id="GO:0004144">
    <property type="term" value="F:diacylglycerol O-acyltransferase activity"/>
    <property type="evidence" value="ECO:0007669"/>
    <property type="project" value="UniProtKB-ARBA"/>
</dbReference>
<evidence type="ECO:0000256" key="9">
    <source>
        <dbReference type="ARBA" id="ARBA00023315"/>
    </source>
</evidence>
<evidence type="ECO:0000256" key="8">
    <source>
        <dbReference type="ARBA" id="ARBA00023136"/>
    </source>
</evidence>
<feature type="transmembrane region" description="Helical" evidence="14">
    <location>
        <begin position="441"/>
        <end position="458"/>
    </location>
</feature>
<comment type="pathway">
    <text evidence="2">Lipid metabolism.</text>
</comment>
<dbReference type="InterPro" id="IPR004299">
    <property type="entry name" value="MBOAT_fam"/>
</dbReference>
<keyword evidence="16" id="KW-1185">Reference proteome</keyword>
<dbReference type="OrthoDB" id="10039049at2759"/>
<keyword evidence="9 11" id="KW-0012">Acyltransferase</keyword>